<keyword evidence="2" id="KW-0732">Signal</keyword>
<keyword evidence="1" id="KW-0472">Membrane</keyword>
<organism>
    <name type="scientific">Pediculus humanus subsp. corporis</name>
    <name type="common">Body louse</name>
    <dbReference type="NCBI Taxonomy" id="121224"/>
    <lineage>
        <taxon>Eukaryota</taxon>
        <taxon>Metazoa</taxon>
        <taxon>Ecdysozoa</taxon>
        <taxon>Arthropoda</taxon>
        <taxon>Hexapoda</taxon>
        <taxon>Insecta</taxon>
        <taxon>Pterygota</taxon>
        <taxon>Neoptera</taxon>
        <taxon>Paraneoptera</taxon>
        <taxon>Psocodea</taxon>
        <taxon>Troctomorpha</taxon>
        <taxon>Phthiraptera</taxon>
        <taxon>Anoplura</taxon>
        <taxon>Pediculidae</taxon>
        <taxon>Pediculus</taxon>
    </lineage>
</organism>
<dbReference type="KEGG" id="phu:Phum_PHUM604530"/>
<evidence type="ECO:0000313" key="3">
    <source>
        <dbReference type="EMBL" id="EEB20172.1"/>
    </source>
</evidence>
<feature type="chain" id="PRO_5014570303" evidence="2">
    <location>
        <begin position="25"/>
        <end position="219"/>
    </location>
</feature>
<dbReference type="OrthoDB" id="7676846at2759"/>
<protein>
    <submittedName>
        <fullName evidence="3 4">Uncharacterized protein</fullName>
    </submittedName>
</protein>
<dbReference type="InParanoid" id="E0W3G6"/>
<keyword evidence="1" id="KW-0812">Transmembrane</keyword>
<evidence type="ECO:0000256" key="2">
    <source>
        <dbReference type="SAM" id="SignalP"/>
    </source>
</evidence>
<reference evidence="4" key="3">
    <citation type="submission" date="2021-02" db="UniProtKB">
        <authorList>
            <consortium name="EnsemblMetazoa"/>
        </authorList>
    </citation>
    <scope>IDENTIFICATION</scope>
    <source>
        <strain evidence="4">USDA</strain>
    </source>
</reference>
<keyword evidence="1" id="KW-1133">Transmembrane helix</keyword>
<sequence>MEIWNLNLIIIIIIIISTIKKSSAGEENDESVEILAELPLEELLAQKKNLEISEGDGDDDTPEALPLKMDKYPGGNLNYPPKIFLTPARKTIYAEDDESDEDKHVHEKKDKKVHDILNTSLTALSYLAFGGYLLSMIVNSLREKKRRIMMSHSAAMGNSNVQTFVTRKPIRVRFPITFGQGKRKKRSRPNNYYYYYDYDSNVEEDDFKIFNLMDENENF</sequence>
<reference evidence="3" key="1">
    <citation type="submission" date="2007-04" db="EMBL/GenBank/DDBJ databases">
        <title>Annotation of Pediculus humanus corporis strain USDA.</title>
        <authorList>
            <person name="Kirkness E."/>
            <person name="Hannick L."/>
            <person name="Hass B."/>
            <person name="Bruggner R."/>
            <person name="Lawson D."/>
            <person name="Bidwell S."/>
            <person name="Joardar V."/>
            <person name="Caler E."/>
            <person name="Walenz B."/>
            <person name="Inman J."/>
            <person name="Schobel S."/>
            <person name="Galinsky K."/>
            <person name="Amedeo P."/>
            <person name="Strausberg R."/>
        </authorList>
    </citation>
    <scope>NUCLEOTIDE SEQUENCE</scope>
    <source>
        <strain evidence="3">USDA</strain>
    </source>
</reference>
<proteinExistence type="predicted"/>
<dbReference type="GeneID" id="8237051"/>
<dbReference type="CTD" id="8237051"/>
<evidence type="ECO:0000313" key="4">
    <source>
        <dbReference type="EnsemblMetazoa" id="PHUM604530-PA"/>
    </source>
</evidence>
<evidence type="ECO:0000313" key="5">
    <source>
        <dbReference type="Proteomes" id="UP000009046"/>
    </source>
</evidence>
<evidence type="ECO:0000256" key="1">
    <source>
        <dbReference type="SAM" id="Phobius"/>
    </source>
</evidence>
<gene>
    <name evidence="4" type="primary">8237051</name>
    <name evidence="3" type="ORF">Phum_PHUM604530</name>
</gene>
<feature type="transmembrane region" description="Helical" evidence="1">
    <location>
        <begin position="123"/>
        <end position="141"/>
    </location>
</feature>
<dbReference type="EnsemblMetazoa" id="PHUM604530-RA">
    <property type="protein sequence ID" value="PHUM604530-PA"/>
    <property type="gene ID" value="PHUM604530"/>
</dbReference>
<dbReference type="EMBL" id="AAZO01007393">
    <property type="status" value="NOT_ANNOTATED_CDS"/>
    <property type="molecule type" value="Genomic_DNA"/>
</dbReference>
<dbReference type="AlphaFoldDB" id="E0W3G6"/>
<name>E0W3G6_PEDHC</name>
<dbReference type="HOGENOM" id="CLU_1367279_0_0_1"/>
<dbReference type="Proteomes" id="UP000009046">
    <property type="component" value="Unassembled WGS sequence"/>
</dbReference>
<keyword evidence="5" id="KW-1185">Reference proteome</keyword>
<dbReference type="EMBL" id="DS235882">
    <property type="protein sequence ID" value="EEB20172.1"/>
    <property type="molecule type" value="Genomic_DNA"/>
</dbReference>
<dbReference type="RefSeq" id="XP_002432910.1">
    <property type="nucleotide sequence ID" value="XM_002432865.1"/>
</dbReference>
<feature type="signal peptide" evidence="2">
    <location>
        <begin position="1"/>
        <end position="24"/>
    </location>
</feature>
<accession>E0W3G6</accession>
<dbReference type="VEuPathDB" id="VectorBase:PHUM604530"/>
<reference evidence="3" key="2">
    <citation type="submission" date="2007-04" db="EMBL/GenBank/DDBJ databases">
        <title>The genome of the human body louse.</title>
        <authorList>
            <consortium name="The Human Body Louse Genome Consortium"/>
            <person name="Kirkness E."/>
            <person name="Walenz B."/>
            <person name="Hass B."/>
            <person name="Bruggner R."/>
            <person name="Strausberg R."/>
        </authorList>
    </citation>
    <scope>NUCLEOTIDE SEQUENCE</scope>
    <source>
        <strain evidence="3">USDA</strain>
    </source>
</reference>